<proteinExistence type="predicted"/>
<protein>
    <submittedName>
        <fullName evidence="2">Mariner transposase</fullName>
    </submittedName>
</protein>
<dbReference type="GO" id="GO:0003676">
    <property type="term" value="F:nucleic acid binding"/>
    <property type="evidence" value="ECO:0007669"/>
    <property type="project" value="InterPro"/>
</dbReference>
<keyword evidence="3" id="KW-1185">Reference proteome</keyword>
<dbReference type="Pfam" id="PF01359">
    <property type="entry name" value="Transposase_1"/>
    <property type="match status" value="1"/>
</dbReference>
<feature type="domain" description="Mos1 transposase HTH" evidence="1">
    <location>
        <begin position="3"/>
        <end position="51"/>
    </location>
</feature>
<dbReference type="PANTHER" id="PTHR46060">
    <property type="entry name" value="MARINER MOS1 TRANSPOSASE-LIKE PROTEIN"/>
    <property type="match status" value="1"/>
</dbReference>
<accession>A0A7T8QU11</accession>
<dbReference type="AlphaFoldDB" id="A0A7T8QU11"/>
<evidence type="ECO:0000313" key="2">
    <source>
        <dbReference type="EMBL" id="QQP55056.1"/>
    </source>
</evidence>
<dbReference type="PANTHER" id="PTHR46060:SF1">
    <property type="entry name" value="MARINER MOS1 TRANSPOSASE-LIKE PROTEIN"/>
    <property type="match status" value="1"/>
</dbReference>
<evidence type="ECO:0000313" key="3">
    <source>
        <dbReference type="Proteomes" id="UP000595437"/>
    </source>
</evidence>
<name>A0A7T8QU11_CALRO</name>
<dbReference type="InterPro" id="IPR036397">
    <property type="entry name" value="RNaseH_sf"/>
</dbReference>
<dbReference type="InterPro" id="IPR041426">
    <property type="entry name" value="Mos1_HTH"/>
</dbReference>
<reference evidence="3" key="1">
    <citation type="submission" date="2021-01" db="EMBL/GenBank/DDBJ databases">
        <title>Caligus Genome Assembly.</title>
        <authorList>
            <person name="Gallardo-Escarate C."/>
        </authorList>
    </citation>
    <scope>NUCLEOTIDE SEQUENCE [LARGE SCALE GENOMIC DNA]</scope>
</reference>
<evidence type="ECO:0000259" key="1">
    <source>
        <dbReference type="Pfam" id="PF17906"/>
    </source>
</evidence>
<dbReference type="Gene3D" id="1.10.10.1450">
    <property type="match status" value="1"/>
</dbReference>
<dbReference type="EMBL" id="CP045894">
    <property type="protein sequence ID" value="QQP55056.1"/>
    <property type="molecule type" value="Genomic_DNA"/>
</dbReference>
<gene>
    <name evidence="2" type="ORF">FKW44_008101</name>
</gene>
<dbReference type="Proteomes" id="UP000595437">
    <property type="component" value="Chromosome 5"/>
</dbReference>
<dbReference type="InterPro" id="IPR001888">
    <property type="entry name" value="Transposase_1"/>
</dbReference>
<dbReference type="OrthoDB" id="616263at2759"/>
<organism evidence="2 3">
    <name type="scientific">Caligus rogercresseyi</name>
    <name type="common">Sea louse</name>
    <dbReference type="NCBI Taxonomy" id="217165"/>
    <lineage>
        <taxon>Eukaryota</taxon>
        <taxon>Metazoa</taxon>
        <taxon>Ecdysozoa</taxon>
        <taxon>Arthropoda</taxon>
        <taxon>Crustacea</taxon>
        <taxon>Multicrustacea</taxon>
        <taxon>Hexanauplia</taxon>
        <taxon>Copepoda</taxon>
        <taxon>Siphonostomatoida</taxon>
        <taxon>Caligidae</taxon>
        <taxon>Caligus</taxon>
    </lineage>
</organism>
<dbReference type="InterPro" id="IPR052709">
    <property type="entry name" value="Transposase-MT_Hybrid"/>
</dbReference>
<sequence length="349" mass="41014">MEKSEFRVLIKHYFLREKTIAETKAKLDKYYGDSAPSISMVKKWFTEFRCGRTSTIDAERSGRPVEVATPETIQKIHDMVLADRRLKVREIVEAIGISHGSVVSILKDHLAMKKLSARWVPRLLTIDHKRNRVTTSMECLALFNRNKDEFFRRFVTVDETWIHYNTPETKQQSKQWVLKGESAPKKAKVGLSANKVMATVFWDARGVIHIDYLQKGRTMNGEYYTSLLDRFNEDLKKKRPHLAKKKVLFHQDNARVHTCVVSMAKFYELRYELLPHPPYSPDLAPSDYFLFPNLKKWLAGKRFYSNNEIISQTNTYFEDLEKSYFLEGIKKLEKRWTKCIELKGDYVEK</sequence>
<dbReference type="Gene3D" id="3.30.420.10">
    <property type="entry name" value="Ribonuclease H-like superfamily/Ribonuclease H"/>
    <property type="match status" value="1"/>
</dbReference>
<dbReference type="Pfam" id="PF17906">
    <property type="entry name" value="HTH_48"/>
    <property type="match status" value="1"/>
</dbReference>